<evidence type="ECO:0000256" key="1">
    <source>
        <dbReference type="SAM" id="MobiDB-lite"/>
    </source>
</evidence>
<name>A0A1W2H0I2_9BACT</name>
<evidence type="ECO:0000313" key="2">
    <source>
        <dbReference type="EMBL" id="SMD42284.1"/>
    </source>
</evidence>
<feature type="region of interest" description="Disordered" evidence="1">
    <location>
        <begin position="1"/>
        <end position="22"/>
    </location>
</feature>
<organism evidence="2 3">
    <name type="scientific">Aquiflexum balticum DSM 16537</name>
    <dbReference type="NCBI Taxonomy" id="758820"/>
    <lineage>
        <taxon>Bacteria</taxon>
        <taxon>Pseudomonadati</taxon>
        <taxon>Bacteroidota</taxon>
        <taxon>Cytophagia</taxon>
        <taxon>Cytophagales</taxon>
        <taxon>Cyclobacteriaceae</taxon>
        <taxon>Aquiflexum</taxon>
    </lineage>
</organism>
<feature type="compositionally biased region" description="Polar residues" evidence="1">
    <location>
        <begin position="1"/>
        <end position="13"/>
    </location>
</feature>
<keyword evidence="3" id="KW-1185">Reference proteome</keyword>
<reference evidence="3" key="1">
    <citation type="submission" date="2017-04" db="EMBL/GenBank/DDBJ databases">
        <authorList>
            <person name="Varghese N."/>
            <person name="Submissions S."/>
        </authorList>
    </citation>
    <scope>NUCLEOTIDE SEQUENCE [LARGE SCALE GENOMIC DNA]</scope>
    <source>
        <strain evidence="3">DSM 16537</strain>
    </source>
</reference>
<accession>A0A1W2H0I2</accession>
<proteinExistence type="predicted"/>
<gene>
    <name evidence="2" type="ORF">SAMN00777080_0831</name>
</gene>
<dbReference type="AlphaFoldDB" id="A0A1W2H0I2"/>
<dbReference type="EMBL" id="LT838813">
    <property type="protein sequence ID" value="SMD42284.1"/>
    <property type="molecule type" value="Genomic_DNA"/>
</dbReference>
<evidence type="ECO:0000313" key="3">
    <source>
        <dbReference type="Proteomes" id="UP000192333"/>
    </source>
</evidence>
<dbReference type="STRING" id="758820.SAMN00777080_0831"/>
<sequence>MSNFRSKTVTQNNSRKDPKIDDTSVFRLRSSVPFANEFKATGKKVYNHINNTLKWKH</sequence>
<dbReference type="Proteomes" id="UP000192333">
    <property type="component" value="Chromosome I"/>
</dbReference>
<protein>
    <submittedName>
        <fullName evidence="2">Uncharacterized protein</fullName>
    </submittedName>
</protein>